<dbReference type="Proteomes" id="UP001600888">
    <property type="component" value="Unassembled WGS sequence"/>
</dbReference>
<name>A0ABR4ERJ9_9PEZI</name>
<keyword evidence="3" id="KW-1185">Reference proteome</keyword>
<comment type="caution">
    <text evidence="2">The sequence shown here is derived from an EMBL/GenBank/DDBJ whole genome shotgun (WGS) entry which is preliminary data.</text>
</comment>
<evidence type="ECO:0000256" key="1">
    <source>
        <dbReference type="SAM" id="MobiDB-lite"/>
    </source>
</evidence>
<dbReference type="EMBL" id="JBAWTH010000033">
    <property type="protein sequence ID" value="KAL2284906.1"/>
    <property type="molecule type" value="Genomic_DNA"/>
</dbReference>
<reference evidence="2 3" key="1">
    <citation type="submission" date="2024-03" db="EMBL/GenBank/DDBJ databases">
        <title>A high-quality draft genome sequence of Diaporthe vaccinii, a causative agent of upright dieback and viscid rot disease in cranberry plants.</title>
        <authorList>
            <person name="Sarrasin M."/>
            <person name="Lang B.F."/>
            <person name="Burger G."/>
        </authorList>
    </citation>
    <scope>NUCLEOTIDE SEQUENCE [LARGE SCALE GENOMIC DNA]</scope>
    <source>
        <strain evidence="2 3">IS7</strain>
    </source>
</reference>
<organism evidence="2 3">
    <name type="scientific">Diaporthe vaccinii</name>
    <dbReference type="NCBI Taxonomy" id="105482"/>
    <lineage>
        <taxon>Eukaryota</taxon>
        <taxon>Fungi</taxon>
        <taxon>Dikarya</taxon>
        <taxon>Ascomycota</taxon>
        <taxon>Pezizomycotina</taxon>
        <taxon>Sordariomycetes</taxon>
        <taxon>Sordariomycetidae</taxon>
        <taxon>Diaporthales</taxon>
        <taxon>Diaporthaceae</taxon>
        <taxon>Diaporthe</taxon>
        <taxon>Diaporthe eres species complex</taxon>
    </lineage>
</organism>
<accession>A0ABR4ERJ9</accession>
<gene>
    <name evidence="2" type="ORF">FJTKL_08463</name>
</gene>
<proteinExistence type="predicted"/>
<evidence type="ECO:0000313" key="2">
    <source>
        <dbReference type="EMBL" id="KAL2284906.1"/>
    </source>
</evidence>
<evidence type="ECO:0000313" key="3">
    <source>
        <dbReference type="Proteomes" id="UP001600888"/>
    </source>
</evidence>
<protein>
    <submittedName>
        <fullName evidence="2">Uncharacterized protein</fullName>
    </submittedName>
</protein>
<feature type="compositionally biased region" description="Polar residues" evidence="1">
    <location>
        <begin position="78"/>
        <end position="96"/>
    </location>
</feature>
<sequence length="104" mass="11469">MSQDATPPAGKQTPSIRLCKDTLRADVRKNLHLTKKPYSNNIIILVRVQGPFADVFPALTTKLREMCDTIDSEVYSHSASTNVTEMSPNQTSQQHAGPTDLLTD</sequence>
<feature type="region of interest" description="Disordered" evidence="1">
    <location>
        <begin position="78"/>
        <end position="104"/>
    </location>
</feature>